<comment type="caution">
    <text evidence="4">The sequence shown here is derived from an EMBL/GenBank/DDBJ whole genome shotgun (WGS) entry which is preliminary data.</text>
</comment>
<evidence type="ECO:0000313" key="4">
    <source>
        <dbReference type="EMBL" id="OAP62769.1"/>
    </source>
</evidence>
<evidence type="ECO:0000256" key="3">
    <source>
        <dbReference type="ARBA" id="ARBA00022833"/>
    </source>
</evidence>
<name>A0A178ZSH0_9EURO</name>
<keyword evidence="3" id="KW-0862">Zinc</keyword>
<evidence type="ECO:0000313" key="5">
    <source>
        <dbReference type="Proteomes" id="UP000078343"/>
    </source>
</evidence>
<dbReference type="OrthoDB" id="9977870at2759"/>
<gene>
    <name evidence="4" type="ORF">AYL99_01996</name>
</gene>
<accession>A0A178ZSH0</accession>
<organism evidence="4 5">
    <name type="scientific">Fonsecaea erecta</name>
    <dbReference type="NCBI Taxonomy" id="1367422"/>
    <lineage>
        <taxon>Eukaryota</taxon>
        <taxon>Fungi</taxon>
        <taxon>Dikarya</taxon>
        <taxon>Ascomycota</taxon>
        <taxon>Pezizomycotina</taxon>
        <taxon>Eurotiomycetes</taxon>
        <taxon>Chaetothyriomycetidae</taxon>
        <taxon>Chaetothyriales</taxon>
        <taxon>Herpotrichiellaceae</taxon>
        <taxon>Fonsecaea</taxon>
    </lineage>
</organism>
<proteinExistence type="predicted"/>
<dbReference type="AlphaFoldDB" id="A0A178ZSH0"/>
<dbReference type="Proteomes" id="UP000078343">
    <property type="component" value="Unassembled WGS sequence"/>
</dbReference>
<sequence length="320" mass="35215">MATIAQSPFLFDDLDDDSADLILQLQLHDLEEFKQSRAGKQREGSGSDAEIAAGLLEESLGDLRTFLADRRMTKSIARAVQADGTILTQNALAEEAALEDHALAHRLNGTNIDSEVKIPSKSIDDTTLSKLAGLYVSEALGQTLANCHIGPDLVQGADEEPETSTRAAMRRDTRDGNLNRHCEACREPKKYFDVVAAPCNHEYCRDCLRDLFDASLTDESLFPPRCCRQSIPLDAVSIFLTSELKREFQQKEVEFSTPNRTYCSRTECSLFISAENIVDEIANCPSCAARTYAAAGTNFATSVEHAGRRVHVFNGTKTAF</sequence>
<protein>
    <recommendedName>
        <fullName evidence="6">RING-type domain-containing protein</fullName>
    </recommendedName>
</protein>
<dbReference type="GeneID" id="30006166"/>
<dbReference type="Gene3D" id="3.30.40.10">
    <property type="entry name" value="Zinc/RING finger domain, C3HC4 (zinc finger)"/>
    <property type="match status" value="1"/>
</dbReference>
<dbReference type="SUPFAM" id="SSF57850">
    <property type="entry name" value="RING/U-box"/>
    <property type="match status" value="1"/>
</dbReference>
<evidence type="ECO:0000256" key="2">
    <source>
        <dbReference type="ARBA" id="ARBA00022771"/>
    </source>
</evidence>
<evidence type="ECO:0008006" key="6">
    <source>
        <dbReference type="Google" id="ProtNLM"/>
    </source>
</evidence>
<keyword evidence="5" id="KW-1185">Reference proteome</keyword>
<dbReference type="EMBL" id="LVYI01000002">
    <property type="protein sequence ID" value="OAP62769.1"/>
    <property type="molecule type" value="Genomic_DNA"/>
</dbReference>
<dbReference type="PROSITE" id="PS00518">
    <property type="entry name" value="ZF_RING_1"/>
    <property type="match status" value="1"/>
</dbReference>
<dbReference type="GO" id="GO:0008270">
    <property type="term" value="F:zinc ion binding"/>
    <property type="evidence" value="ECO:0007669"/>
    <property type="project" value="UniProtKB-KW"/>
</dbReference>
<keyword evidence="1" id="KW-0479">Metal-binding</keyword>
<reference evidence="4 5" key="1">
    <citation type="submission" date="2016-04" db="EMBL/GenBank/DDBJ databases">
        <title>Draft genome of Fonsecaea erecta CBS 125763.</title>
        <authorList>
            <person name="Weiss V.A."/>
            <person name="Vicente V.A."/>
            <person name="Raittz R.T."/>
            <person name="Moreno L.F."/>
            <person name="De Souza E.M."/>
            <person name="Pedrosa F.O."/>
            <person name="Steffens M.B."/>
            <person name="Faoro H."/>
            <person name="Tadra-Sfeir M.Z."/>
            <person name="Najafzadeh M.J."/>
            <person name="Felipe M.S."/>
            <person name="Teixeira M."/>
            <person name="Sun J."/>
            <person name="Xi L."/>
            <person name="Gomes R."/>
            <person name="De Azevedo C.M."/>
            <person name="Salgado C.G."/>
            <person name="Da Silva M.B."/>
            <person name="Nascimento M.F."/>
            <person name="Queiroz-Telles F."/>
            <person name="Attili D.S."/>
            <person name="Gorbushina A."/>
        </authorList>
    </citation>
    <scope>NUCLEOTIDE SEQUENCE [LARGE SCALE GENOMIC DNA]</scope>
    <source>
        <strain evidence="4 5">CBS 125763</strain>
    </source>
</reference>
<dbReference type="InterPro" id="IPR017907">
    <property type="entry name" value="Znf_RING_CS"/>
</dbReference>
<keyword evidence="2" id="KW-0863">Zinc-finger</keyword>
<dbReference type="InterPro" id="IPR013083">
    <property type="entry name" value="Znf_RING/FYVE/PHD"/>
</dbReference>
<dbReference type="RefSeq" id="XP_018696136.1">
    <property type="nucleotide sequence ID" value="XM_018833512.1"/>
</dbReference>
<evidence type="ECO:0000256" key="1">
    <source>
        <dbReference type="ARBA" id="ARBA00022723"/>
    </source>
</evidence>
<dbReference type="STRING" id="1367422.A0A178ZSH0"/>